<dbReference type="PANTHER" id="PTHR45453:SF1">
    <property type="entry name" value="PHOSPHATE REGULON SENSOR PROTEIN PHOR"/>
    <property type="match status" value="1"/>
</dbReference>
<dbReference type="CDD" id="cd00082">
    <property type="entry name" value="HisKA"/>
    <property type="match status" value="1"/>
</dbReference>
<keyword evidence="9" id="KW-0812">Transmembrane</keyword>
<evidence type="ECO:0000256" key="7">
    <source>
        <dbReference type="ARBA" id="ARBA00022840"/>
    </source>
</evidence>
<dbReference type="KEGG" id="gax:Pan161_62580"/>
<evidence type="ECO:0000256" key="9">
    <source>
        <dbReference type="SAM" id="Phobius"/>
    </source>
</evidence>
<evidence type="ECO:0000256" key="6">
    <source>
        <dbReference type="ARBA" id="ARBA00022777"/>
    </source>
</evidence>
<dbReference type="InterPro" id="IPR004358">
    <property type="entry name" value="Sig_transdc_His_kin-like_C"/>
</dbReference>
<dbReference type="SMART" id="SM00388">
    <property type="entry name" value="HisKA"/>
    <property type="match status" value="1"/>
</dbReference>
<dbReference type="GO" id="GO:0004721">
    <property type="term" value="F:phosphoprotein phosphatase activity"/>
    <property type="evidence" value="ECO:0007669"/>
    <property type="project" value="TreeGrafter"/>
</dbReference>
<dbReference type="Pfam" id="PF00512">
    <property type="entry name" value="HisKA"/>
    <property type="match status" value="1"/>
</dbReference>
<name>A0A517VNH1_9PLAN</name>
<dbReference type="GO" id="GO:0005886">
    <property type="term" value="C:plasma membrane"/>
    <property type="evidence" value="ECO:0007669"/>
    <property type="project" value="TreeGrafter"/>
</dbReference>
<gene>
    <name evidence="11" type="primary">phoR_2</name>
    <name evidence="11" type="ORF">Pan161_62580</name>
</gene>
<dbReference type="PRINTS" id="PR00344">
    <property type="entry name" value="BCTRLSENSOR"/>
</dbReference>
<dbReference type="InterPro" id="IPR003661">
    <property type="entry name" value="HisK_dim/P_dom"/>
</dbReference>
<evidence type="ECO:0000256" key="3">
    <source>
        <dbReference type="ARBA" id="ARBA00022553"/>
    </source>
</evidence>
<dbReference type="InterPro" id="IPR003594">
    <property type="entry name" value="HATPase_dom"/>
</dbReference>
<dbReference type="SMART" id="SM00387">
    <property type="entry name" value="HATPase_c"/>
    <property type="match status" value="1"/>
</dbReference>
<dbReference type="InterPro" id="IPR036097">
    <property type="entry name" value="HisK_dim/P_sf"/>
</dbReference>
<dbReference type="Gene3D" id="3.30.565.10">
    <property type="entry name" value="Histidine kinase-like ATPase, C-terminal domain"/>
    <property type="match status" value="1"/>
</dbReference>
<dbReference type="Proteomes" id="UP000316855">
    <property type="component" value="Chromosome"/>
</dbReference>
<evidence type="ECO:0000256" key="2">
    <source>
        <dbReference type="ARBA" id="ARBA00012438"/>
    </source>
</evidence>
<evidence type="ECO:0000256" key="5">
    <source>
        <dbReference type="ARBA" id="ARBA00022741"/>
    </source>
</evidence>
<dbReference type="GO" id="GO:0000155">
    <property type="term" value="F:phosphorelay sensor kinase activity"/>
    <property type="evidence" value="ECO:0007669"/>
    <property type="project" value="InterPro"/>
</dbReference>
<keyword evidence="9" id="KW-1133">Transmembrane helix</keyword>
<dbReference type="CDD" id="cd00075">
    <property type="entry name" value="HATPase"/>
    <property type="match status" value="1"/>
</dbReference>
<dbReference type="FunFam" id="3.30.565.10:FF:000037">
    <property type="entry name" value="Hybrid sensor histidine kinase/response regulator"/>
    <property type="match status" value="1"/>
</dbReference>
<keyword evidence="7" id="KW-0067">ATP-binding</keyword>
<keyword evidence="4 11" id="KW-0808">Transferase</keyword>
<dbReference type="Gene3D" id="3.30.450.20">
    <property type="entry name" value="PAS domain"/>
    <property type="match status" value="1"/>
</dbReference>
<dbReference type="FunFam" id="1.10.287.130:FF:000001">
    <property type="entry name" value="Two-component sensor histidine kinase"/>
    <property type="match status" value="1"/>
</dbReference>
<dbReference type="EMBL" id="CP036343">
    <property type="protein sequence ID" value="QDT94562.1"/>
    <property type="molecule type" value="Genomic_DNA"/>
</dbReference>
<protein>
    <recommendedName>
        <fullName evidence="2">histidine kinase</fullName>
        <ecNumber evidence="2">2.7.13.3</ecNumber>
    </recommendedName>
</protein>
<feature type="domain" description="Histidine kinase" evidence="10">
    <location>
        <begin position="272"/>
        <end position="489"/>
    </location>
</feature>
<accession>A0A517VNH1</accession>
<evidence type="ECO:0000256" key="8">
    <source>
        <dbReference type="ARBA" id="ARBA00023012"/>
    </source>
</evidence>
<keyword evidence="6" id="KW-0418">Kinase</keyword>
<evidence type="ECO:0000313" key="11">
    <source>
        <dbReference type="EMBL" id="QDT94562.1"/>
    </source>
</evidence>
<organism evidence="11 12">
    <name type="scientific">Gimesia algae</name>
    <dbReference type="NCBI Taxonomy" id="2527971"/>
    <lineage>
        <taxon>Bacteria</taxon>
        <taxon>Pseudomonadati</taxon>
        <taxon>Planctomycetota</taxon>
        <taxon>Planctomycetia</taxon>
        <taxon>Planctomycetales</taxon>
        <taxon>Planctomycetaceae</taxon>
        <taxon>Gimesia</taxon>
    </lineage>
</organism>
<dbReference type="AlphaFoldDB" id="A0A517VNH1"/>
<reference evidence="11 12" key="1">
    <citation type="submission" date="2019-02" db="EMBL/GenBank/DDBJ databases">
        <title>Deep-cultivation of Planctomycetes and their phenomic and genomic characterization uncovers novel biology.</title>
        <authorList>
            <person name="Wiegand S."/>
            <person name="Jogler M."/>
            <person name="Boedeker C."/>
            <person name="Pinto D."/>
            <person name="Vollmers J."/>
            <person name="Rivas-Marin E."/>
            <person name="Kohn T."/>
            <person name="Peeters S.H."/>
            <person name="Heuer A."/>
            <person name="Rast P."/>
            <person name="Oberbeckmann S."/>
            <person name="Bunk B."/>
            <person name="Jeske O."/>
            <person name="Meyerdierks A."/>
            <person name="Storesund J.E."/>
            <person name="Kallscheuer N."/>
            <person name="Luecker S."/>
            <person name="Lage O.M."/>
            <person name="Pohl T."/>
            <person name="Merkel B.J."/>
            <person name="Hornburger P."/>
            <person name="Mueller R.-W."/>
            <person name="Bruemmer F."/>
            <person name="Labrenz M."/>
            <person name="Spormann A.M."/>
            <person name="Op den Camp H."/>
            <person name="Overmann J."/>
            <person name="Amann R."/>
            <person name="Jetten M.S.M."/>
            <person name="Mascher T."/>
            <person name="Medema M.H."/>
            <person name="Devos D.P."/>
            <person name="Kaster A.-K."/>
            <person name="Ovreas L."/>
            <person name="Rohde M."/>
            <person name="Galperin M.Y."/>
            <person name="Jogler C."/>
        </authorList>
    </citation>
    <scope>NUCLEOTIDE SEQUENCE [LARGE SCALE GENOMIC DNA]</scope>
    <source>
        <strain evidence="11 12">Pan161</strain>
    </source>
</reference>
<feature type="transmembrane region" description="Helical" evidence="9">
    <location>
        <begin position="23"/>
        <end position="42"/>
    </location>
</feature>
<evidence type="ECO:0000259" key="10">
    <source>
        <dbReference type="PROSITE" id="PS50109"/>
    </source>
</evidence>
<dbReference type="SUPFAM" id="SSF55874">
    <property type="entry name" value="ATPase domain of HSP90 chaperone/DNA topoisomerase II/histidine kinase"/>
    <property type="match status" value="1"/>
</dbReference>
<dbReference type="GO" id="GO:0005524">
    <property type="term" value="F:ATP binding"/>
    <property type="evidence" value="ECO:0007669"/>
    <property type="project" value="UniProtKB-KW"/>
</dbReference>
<dbReference type="Gene3D" id="1.10.287.130">
    <property type="match status" value="1"/>
</dbReference>
<proteinExistence type="predicted"/>
<keyword evidence="9" id="KW-0472">Membrane</keyword>
<dbReference type="Pfam" id="PF02518">
    <property type="entry name" value="HATPase_c"/>
    <property type="match status" value="1"/>
</dbReference>
<dbReference type="InterPro" id="IPR005467">
    <property type="entry name" value="His_kinase_dom"/>
</dbReference>
<keyword evidence="8" id="KW-0902">Two-component regulatory system</keyword>
<evidence type="ECO:0000256" key="4">
    <source>
        <dbReference type="ARBA" id="ARBA00022679"/>
    </source>
</evidence>
<feature type="transmembrane region" description="Helical" evidence="9">
    <location>
        <begin position="49"/>
        <end position="66"/>
    </location>
</feature>
<keyword evidence="12" id="KW-1185">Reference proteome</keyword>
<keyword evidence="5" id="KW-0547">Nucleotide-binding</keyword>
<evidence type="ECO:0000256" key="1">
    <source>
        <dbReference type="ARBA" id="ARBA00000085"/>
    </source>
</evidence>
<keyword evidence="3" id="KW-0597">Phosphoprotein</keyword>
<dbReference type="PANTHER" id="PTHR45453">
    <property type="entry name" value="PHOSPHATE REGULON SENSOR PROTEIN PHOR"/>
    <property type="match status" value="1"/>
</dbReference>
<dbReference type="InterPro" id="IPR050351">
    <property type="entry name" value="BphY/WalK/GraS-like"/>
</dbReference>
<sequence length="504" mass="55884">MNNVFQQIYSAEKELAMNLSAKYWFLILLLLTVSCVDNLLVISQIVSPGYALVIALISSLAGWAWLMKSIKNDQQQITACLRNPELARPGLQRKNFYGNIFAEAIHKIEESDSDLTTTNQVKTMLKAKVNSLLKKEALVESVLDNLETGILVFDAKQELDFSNQAANSFLLTGTDQNQTTSESGLSLGKPVVEQTVIPELAKLLAKTIERKEATFRRRTEFEFTSNGVKTQYRAIATNLSDENQVALGTVVVVENIGEEADEKTQHAEFVSSVAHELKTPMSGIKAYIEMLLDGDCEPDEAAELYGFINDQIDRLTRLVNSMLNLARIESGVVEIKRHDHELNDILKTASDVISPTATEKDITFTAELSDMYLPVFVDKDMLGQAIINLLSNAVKYTPNGREVRLRSRMEDTSAVIEVRDTGMGIPENSLPHIFDRFYRVPENNRSAAGTGLGLALVHFIVTNVHNGSISVQSQVDKGTCFTVTIPLGHKEQKRKKHLAPPANA</sequence>
<evidence type="ECO:0000313" key="12">
    <source>
        <dbReference type="Proteomes" id="UP000316855"/>
    </source>
</evidence>
<dbReference type="EC" id="2.7.13.3" evidence="2"/>
<dbReference type="GO" id="GO:0016036">
    <property type="term" value="P:cellular response to phosphate starvation"/>
    <property type="evidence" value="ECO:0007669"/>
    <property type="project" value="TreeGrafter"/>
</dbReference>
<dbReference type="SUPFAM" id="SSF47384">
    <property type="entry name" value="Homodimeric domain of signal transducing histidine kinase"/>
    <property type="match status" value="1"/>
</dbReference>
<comment type="catalytic activity">
    <reaction evidence="1">
        <text>ATP + protein L-histidine = ADP + protein N-phospho-L-histidine.</text>
        <dbReference type="EC" id="2.7.13.3"/>
    </reaction>
</comment>
<dbReference type="PROSITE" id="PS50109">
    <property type="entry name" value="HIS_KIN"/>
    <property type="match status" value="1"/>
</dbReference>
<dbReference type="InterPro" id="IPR036890">
    <property type="entry name" value="HATPase_C_sf"/>
</dbReference>